<dbReference type="GO" id="GO:0008270">
    <property type="term" value="F:zinc ion binding"/>
    <property type="evidence" value="ECO:0007669"/>
    <property type="project" value="UniProtKB-UniRule"/>
</dbReference>
<feature type="binding site" evidence="7">
    <location>
        <position position="130"/>
    </location>
    <ligand>
        <name>Zn(2+)</name>
        <dbReference type="ChEBI" id="CHEBI:29105"/>
    </ligand>
</feature>
<gene>
    <name evidence="7" type="primary">gltX</name>
    <name evidence="10" type="ORF">COX77_03950</name>
</gene>
<keyword evidence="2 7" id="KW-0436">Ligase</keyword>
<evidence type="ECO:0000259" key="8">
    <source>
        <dbReference type="Pfam" id="PF00749"/>
    </source>
</evidence>
<dbReference type="PANTHER" id="PTHR43311:SF2">
    <property type="entry name" value="GLUTAMATE--TRNA LIGASE, MITOCHONDRIAL-RELATED"/>
    <property type="match status" value="1"/>
</dbReference>
<dbReference type="Pfam" id="PF19269">
    <property type="entry name" value="Anticodon_2"/>
    <property type="match status" value="1"/>
</dbReference>
<dbReference type="Gene3D" id="3.40.50.620">
    <property type="entry name" value="HUPs"/>
    <property type="match status" value="1"/>
</dbReference>
<dbReference type="EC" id="6.1.1.17" evidence="7"/>
<dbReference type="NCBIfam" id="TIGR00464">
    <property type="entry name" value="gltX_bact"/>
    <property type="match status" value="1"/>
</dbReference>
<evidence type="ECO:0000256" key="4">
    <source>
        <dbReference type="ARBA" id="ARBA00022840"/>
    </source>
</evidence>
<dbReference type="CDD" id="cd00808">
    <property type="entry name" value="GluRS_core"/>
    <property type="match status" value="1"/>
</dbReference>
<dbReference type="EMBL" id="PFPO01000073">
    <property type="protein sequence ID" value="PIZ98653.1"/>
    <property type="molecule type" value="Genomic_DNA"/>
</dbReference>
<dbReference type="PANTHER" id="PTHR43311">
    <property type="entry name" value="GLUTAMATE--TRNA LIGASE"/>
    <property type="match status" value="1"/>
</dbReference>
<dbReference type="SUPFAM" id="SSF52374">
    <property type="entry name" value="Nucleotidylyl transferase"/>
    <property type="match status" value="1"/>
</dbReference>
<dbReference type="GO" id="GO:0005524">
    <property type="term" value="F:ATP binding"/>
    <property type="evidence" value="ECO:0007669"/>
    <property type="project" value="UniProtKB-UniRule"/>
</dbReference>
<dbReference type="SUPFAM" id="SSF48163">
    <property type="entry name" value="An anticodon-binding domain of class I aminoacyl-tRNA synthetases"/>
    <property type="match status" value="1"/>
</dbReference>
<dbReference type="InterPro" id="IPR020058">
    <property type="entry name" value="Glu/Gln-tRNA-synth_Ib_cat-dom"/>
</dbReference>
<dbReference type="InterPro" id="IPR045462">
    <property type="entry name" value="aa-tRNA-synth_I_cd-bd"/>
</dbReference>
<comment type="similarity">
    <text evidence="1 7">Belongs to the class-I aminoacyl-tRNA synthetase family. Glutamate--tRNA ligase type 1 subfamily.</text>
</comment>
<evidence type="ECO:0000256" key="3">
    <source>
        <dbReference type="ARBA" id="ARBA00022741"/>
    </source>
</evidence>
<evidence type="ECO:0000259" key="9">
    <source>
        <dbReference type="Pfam" id="PF19269"/>
    </source>
</evidence>
<dbReference type="GO" id="GO:0006424">
    <property type="term" value="P:glutamyl-tRNA aminoacylation"/>
    <property type="evidence" value="ECO:0007669"/>
    <property type="project" value="UniProtKB-UniRule"/>
</dbReference>
<accession>A0A2M7VDV1</accession>
<keyword evidence="7" id="KW-0963">Cytoplasm</keyword>
<comment type="cofactor">
    <cofactor evidence="7">
        <name>Zn(2+)</name>
        <dbReference type="ChEBI" id="CHEBI:29105"/>
    </cofactor>
    <text evidence="7">Binds 1 zinc ion per subunit.</text>
</comment>
<dbReference type="PRINTS" id="PR00987">
    <property type="entry name" value="TRNASYNTHGLU"/>
</dbReference>
<name>A0A2M7VDV1_9BACT</name>
<dbReference type="InterPro" id="IPR033910">
    <property type="entry name" value="GluRS_core"/>
</dbReference>
<feature type="short sequence motif" description="'KMSKS' region" evidence="7">
    <location>
        <begin position="272"/>
        <end position="276"/>
    </location>
</feature>
<feature type="short sequence motif" description="'HIGH' region" evidence="7">
    <location>
        <begin position="23"/>
        <end position="33"/>
    </location>
</feature>
<evidence type="ECO:0000256" key="6">
    <source>
        <dbReference type="ARBA" id="ARBA00023146"/>
    </source>
</evidence>
<comment type="caution">
    <text evidence="10">The sequence shown here is derived from an EMBL/GenBank/DDBJ whole genome shotgun (WGS) entry which is preliminary data.</text>
</comment>
<feature type="binding site" evidence="7">
    <location>
        <position position="155"/>
    </location>
    <ligand>
        <name>Zn(2+)</name>
        <dbReference type="ChEBI" id="CHEBI:29105"/>
    </ligand>
</feature>
<dbReference type="InterPro" id="IPR008925">
    <property type="entry name" value="aa_tRNA-synth_I_cd-bd_sf"/>
</dbReference>
<feature type="domain" description="Glutamyl/glutaminyl-tRNA synthetase class Ib catalytic" evidence="8">
    <location>
        <begin position="17"/>
        <end position="341"/>
    </location>
</feature>
<evidence type="ECO:0000256" key="1">
    <source>
        <dbReference type="ARBA" id="ARBA00007894"/>
    </source>
</evidence>
<dbReference type="Proteomes" id="UP000230405">
    <property type="component" value="Unassembled WGS sequence"/>
</dbReference>
<dbReference type="Pfam" id="PF00749">
    <property type="entry name" value="tRNA-synt_1c"/>
    <property type="match status" value="1"/>
</dbReference>
<feature type="binding site" evidence="7">
    <location>
        <position position="275"/>
    </location>
    <ligand>
        <name>ATP</name>
        <dbReference type="ChEBI" id="CHEBI:30616"/>
    </ligand>
</feature>
<keyword evidence="5 7" id="KW-0648">Protein biosynthesis</keyword>
<dbReference type="InterPro" id="IPR049940">
    <property type="entry name" value="GluQ/Sye"/>
</dbReference>
<feature type="binding site" evidence="7">
    <location>
        <position position="157"/>
    </location>
    <ligand>
        <name>Zn(2+)</name>
        <dbReference type="ChEBI" id="CHEBI:29105"/>
    </ligand>
</feature>
<evidence type="ECO:0000256" key="2">
    <source>
        <dbReference type="ARBA" id="ARBA00022598"/>
    </source>
</evidence>
<dbReference type="PROSITE" id="PS00178">
    <property type="entry name" value="AA_TRNA_LIGASE_I"/>
    <property type="match status" value="1"/>
</dbReference>
<feature type="binding site" evidence="7">
    <location>
        <position position="128"/>
    </location>
    <ligand>
        <name>Zn(2+)</name>
        <dbReference type="ChEBI" id="CHEBI:29105"/>
    </ligand>
</feature>
<dbReference type="InterPro" id="IPR014729">
    <property type="entry name" value="Rossmann-like_a/b/a_fold"/>
</dbReference>
<feature type="domain" description="Aminoacyl-tRNA synthetase class I anticodon-binding" evidence="9">
    <location>
        <begin position="369"/>
        <end position="499"/>
    </location>
</feature>
<dbReference type="InterPro" id="IPR020751">
    <property type="entry name" value="aa-tRNA-synth_I_codon-bd_sub2"/>
</dbReference>
<evidence type="ECO:0000256" key="7">
    <source>
        <dbReference type="HAMAP-Rule" id="MF_00022"/>
    </source>
</evidence>
<dbReference type="InterPro" id="IPR004527">
    <property type="entry name" value="Glu-tRNA-ligase_bac/mito"/>
</dbReference>
<reference evidence="11" key="1">
    <citation type="submission" date="2017-09" db="EMBL/GenBank/DDBJ databases">
        <title>Depth-based differentiation of microbial function through sediment-hosted aquifers and enrichment of novel symbionts in the deep terrestrial subsurface.</title>
        <authorList>
            <person name="Probst A.J."/>
            <person name="Ladd B."/>
            <person name="Jarett J.K."/>
            <person name="Geller-Mcgrath D.E."/>
            <person name="Sieber C.M.K."/>
            <person name="Emerson J.B."/>
            <person name="Anantharaman K."/>
            <person name="Thomas B.C."/>
            <person name="Malmstrom R."/>
            <person name="Stieglmeier M."/>
            <person name="Klingl A."/>
            <person name="Woyke T."/>
            <person name="Ryan C.M."/>
            <person name="Banfield J.F."/>
        </authorList>
    </citation>
    <scope>NUCLEOTIDE SEQUENCE [LARGE SCALE GENOMIC DNA]</scope>
</reference>
<dbReference type="InterPro" id="IPR000924">
    <property type="entry name" value="Glu/Gln-tRNA-synth"/>
</dbReference>
<keyword evidence="6 7" id="KW-0030">Aminoacyl-tRNA synthetase</keyword>
<evidence type="ECO:0000313" key="11">
    <source>
        <dbReference type="Proteomes" id="UP000230405"/>
    </source>
</evidence>
<dbReference type="HAMAP" id="MF_00022">
    <property type="entry name" value="Glu_tRNA_synth_type1"/>
    <property type="match status" value="1"/>
</dbReference>
<dbReference type="GO" id="GO:0004818">
    <property type="term" value="F:glutamate-tRNA ligase activity"/>
    <property type="evidence" value="ECO:0007669"/>
    <property type="project" value="UniProtKB-UniRule"/>
</dbReference>
<dbReference type="InterPro" id="IPR001412">
    <property type="entry name" value="aa-tRNA-synth_I_CS"/>
</dbReference>
<dbReference type="GO" id="GO:0005737">
    <property type="term" value="C:cytoplasm"/>
    <property type="evidence" value="ECO:0007669"/>
    <property type="project" value="UniProtKB-SubCell"/>
</dbReference>
<keyword evidence="4 7" id="KW-0067">ATP-binding</keyword>
<keyword evidence="7" id="KW-0479">Metal-binding</keyword>
<keyword evidence="3 7" id="KW-0547">Nucleotide-binding</keyword>
<comment type="catalytic activity">
    <reaction evidence="7">
        <text>tRNA(Glu) + L-glutamate + ATP = L-glutamyl-tRNA(Glu) + AMP + diphosphate</text>
        <dbReference type="Rhea" id="RHEA:23540"/>
        <dbReference type="Rhea" id="RHEA-COMP:9663"/>
        <dbReference type="Rhea" id="RHEA-COMP:9680"/>
        <dbReference type="ChEBI" id="CHEBI:29985"/>
        <dbReference type="ChEBI" id="CHEBI:30616"/>
        <dbReference type="ChEBI" id="CHEBI:33019"/>
        <dbReference type="ChEBI" id="CHEBI:78442"/>
        <dbReference type="ChEBI" id="CHEBI:78520"/>
        <dbReference type="ChEBI" id="CHEBI:456215"/>
        <dbReference type="EC" id="6.1.1.17"/>
    </reaction>
</comment>
<sequence length="508" mass="58481">MTIGQKIRSLFMKSQPIITRFAPSPTGYMHIGGLRTALYNYALAKKTNGQFILRIEDTDRQRLVADSIIDIINTLNSFHLHYDQGPITKDDHTLSEIGNNGPYLQSARLTIYQKYGQKLIAQGNAYYCFCDSDRLSQLHEQQTKEKKPTKYDGFCRHLTPATVADNLNKKKSYVIRLAVPADQKIEVLDEIRGQLIFDSNLIDDQILIKSDGYPTYHLAVIVDDHLMGVNHIIRGEEWLPSTPKHVLLYKYLDWPLPKYIHLPLLINRDRSKLSKRSGDVAVCDYLAKGYLPEAIINFIALLGWHPGQDLEKMTLDQIIQLFSIKQINKAAAIFDVEKLDWFNQYYLQQLSLSNFSQSLRTWLSQNHPEFLVNFNESQAQVAQTRIKKFADYPDYFSHLIKLATYPTSLLIFKKSTQSISLSALEKINQFLTTLTTTQWQQETLQLFFTDLIKNCGFNNGDVYWPLRVALSGKEHSEAPLELLLELGQQESITRIKSAIKLLHEYENK</sequence>
<comment type="subunit">
    <text evidence="7">Monomer.</text>
</comment>
<organism evidence="10 11">
    <name type="scientific">Candidatus Komeilibacteria bacterium CG_4_10_14_0_2_um_filter_37_10</name>
    <dbReference type="NCBI Taxonomy" id="1974470"/>
    <lineage>
        <taxon>Bacteria</taxon>
        <taxon>Candidatus Komeiliibacteriota</taxon>
    </lineage>
</organism>
<comment type="subcellular location">
    <subcellularLocation>
        <location evidence="7">Cytoplasm</location>
    </subcellularLocation>
</comment>
<protein>
    <recommendedName>
        <fullName evidence="7">Glutamate--tRNA ligase</fullName>
        <ecNumber evidence="7">6.1.1.17</ecNumber>
    </recommendedName>
    <alternativeName>
        <fullName evidence="7">Glutamyl-tRNA synthetase</fullName>
        <shortName evidence="7">GluRS</shortName>
    </alternativeName>
</protein>
<dbReference type="AlphaFoldDB" id="A0A2M7VDV1"/>
<dbReference type="GO" id="GO:0000049">
    <property type="term" value="F:tRNA binding"/>
    <property type="evidence" value="ECO:0007669"/>
    <property type="project" value="InterPro"/>
</dbReference>
<proteinExistence type="inferred from homology"/>
<dbReference type="Gene3D" id="1.10.10.350">
    <property type="match status" value="1"/>
</dbReference>
<keyword evidence="7" id="KW-0862">Zinc</keyword>
<evidence type="ECO:0000313" key="10">
    <source>
        <dbReference type="EMBL" id="PIZ98653.1"/>
    </source>
</evidence>
<comment type="function">
    <text evidence="7">Catalyzes the attachment of glutamate to tRNA(Glu) in a two-step reaction: glutamate is first activated by ATP to form Glu-AMP and then transferred to the acceptor end of tRNA(Glu).</text>
</comment>
<evidence type="ECO:0000256" key="5">
    <source>
        <dbReference type="ARBA" id="ARBA00022917"/>
    </source>
</evidence>
<dbReference type="FunFam" id="3.40.50.620:FF:000045">
    <property type="entry name" value="Glutamate--tRNA ligase, mitochondrial"/>
    <property type="match status" value="1"/>
</dbReference>